<reference evidence="3" key="1">
    <citation type="submission" date="2016-07" db="EMBL/GenBank/DDBJ databases">
        <title>Sequence Frankia sp. strain CcI1.17.</title>
        <authorList>
            <person name="Ghodhbane-Gtari F."/>
            <person name="Swanson E."/>
            <person name="Gueddou A."/>
            <person name="Morris K."/>
            <person name="Hezbri K."/>
            <person name="Ktari A."/>
            <person name="Nouioui I."/>
            <person name="Abebe-Akele F."/>
            <person name="Simpson S."/>
            <person name="Thomas K."/>
            <person name="Gtari M."/>
            <person name="Tisa L.S."/>
            <person name="Hurst S."/>
        </authorList>
    </citation>
    <scope>NUCLEOTIDE SEQUENCE [LARGE SCALE GENOMIC DNA]</scope>
    <source>
        <strain evidence="3">Cc1.17</strain>
    </source>
</reference>
<sequence>MRRRQRPSAHAAADAADGDAHSTAAATTPAVAAEQADDPADPLQALPPDVLGPGQRLVGARARCGSAGGPGDVEQCHRQRMRDQVAAAPQTIEPEAR</sequence>
<evidence type="ECO:0000256" key="1">
    <source>
        <dbReference type="SAM" id="MobiDB-lite"/>
    </source>
</evidence>
<name>A0A1S1RGI4_9ACTN</name>
<feature type="region of interest" description="Disordered" evidence="1">
    <location>
        <begin position="1"/>
        <end position="97"/>
    </location>
</feature>
<evidence type="ECO:0000313" key="2">
    <source>
        <dbReference type="EMBL" id="OHV45863.1"/>
    </source>
</evidence>
<dbReference type="AlphaFoldDB" id="A0A1S1RGI4"/>
<dbReference type="Proteomes" id="UP000179627">
    <property type="component" value="Unassembled WGS sequence"/>
</dbReference>
<proteinExistence type="predicted"/>
<protein>
    <submittedName>
        <fullName evidence="2">Uncharacterized protein</fullName>
    </submittedName>
</protein>
<keyword evidence="3" id="KW-1185">Reference proteome</keyword>
<dbReference type="EMBL" id="MBLM01000003">
    <property type="protein sequence ID" value="OHV45863.1"/>
    <property type="molecule type" value="Genomic_DNA"/>
</dbReference>
<dbReference type="RefSeq" id="WP_071082098.1">
    <property type="nucleotide sequence ID" value="NZ_MBLM01000003.1"/>
</dbReference>
<evidence type="ECO:0000313" key="3">
    <source>
        <dbReference type="Proteomes" id="UP000179627"/>
    </source>
</evidence>
<gene>
    <name evidence="2" type="ORF">CC117_08785</name>
</gene>
<comment type="caution">
    <text evidence="2">The sequence shown here is derived from an EMBL/GenBank/DDBJ whole genome shotgun (WGS) entry which is preliminary data.</text>
</comment>
<feature type="compositionally biased region" description="Basic and acidic residues" evidence="1">
    <location>
        <begin position="74"/>
        <end position="83"/>
    </location>
</feature>
<organism evidence="2 3">
    <name type="scientific">Parafrankia colletiae</name>
    <dbReference type="NCBI Taxonomy" id="573497"/>
    <lineage>
        <taxon>Bacteria</taxon>
        <taxon>Bacillati</taxon>
        <taxon>Actinomycetota</taxon>
        <taxon>Actinomycetes</taxon>
        <taxon>Frankiales</taxon>
        <taxon>Frankiaceae</taxon>
        <taxon>Parafrankia</taxon>
    </lineage>
</organism>
<feature type="compositionally biased region" description="Low complexity" evidence="1">
    <location>
        <begin position="8"/>
        <end position="34"/>
    </location>
</feature>
<accession>A0A1S1RGI4</accession>